<keyword evidence="1" id="KW-0472">Membrane</keyword>
<dbReference type="Proteomes" id="UP000054717">
    <property type="component" value="Unassembled WGS sequence"/>
</dbReference>
<organism evidence="2 3">
    <name type="scientific">Caballeronia telluris</name>
    <dbReference type="NCBI Taxonomy" id="326475"/>
    <lineage>
        <taxon>Bacteria</taxon>
        <taxon>Pseudomonadati</taxon>
        <taxon>Pseudomonadota</taxon>
        <taxon>Betaproteobacteria</taxon>
        <taxon>Burkholderiales</taxon>
        <taxon>Burkholderiaceae</taxon>
        <taxon>Caballeronia</taxon>
    </lineage>
</organism>
<gene>
    <name evidence="2" type="ORF">AWB66_05205</name>
</gene>
<feature type="transmembrane region" description="Helical" evidence="1">
    <location>
        <begin position="6"/>
        <end position="26"/>
    </location>
</feature>
<name>A0A158K425_9BURK</name>
<keyword evidence="3" id="KW-1185">Reference proteome</keyword>
<protein>
    <recommendedName>
        <fullName evidence="4">Heme exporter protein D</fullName>
    </recommendedName>
</protein>
<dbReference type="RefSeq" id="WP_087632967.1">
    <property type="nucleotide sequence ID" value="NZ_FCNZ02000026.1"/>
</dbReference>
<evidence type="ECO:0000313" key="3">
    <source>
        <dbReference type="Proteomes" id="UP000054717"/>
    </source>
</evidence>
<dbReference type="AlphaFoldDB" id="A0A158K425"/>
<keyword evidence="1" id="KW-0812">Transmembrane</keyword>
<evidence type="ECO:0008006" key="4">
    <source>
        <dbReference type="Google" id="ProtNLM"/>
    </source>
</evidence>
<sequence>MNPSAFVWAAFGGAFVLFAVEALLVWRASARALREREATARVRAPVTLRPVSRGPRSGREP</sequence>
<evidence type="ECO:0000256" key="1">
    <source>
        <dbReference type="SAM" id="Phobius"/>
    </source>
</evidence>
<dbReference type="STRING" id="326475.AWB66_05205"/>
<comment type="caution">
    <text evidence="2">The sequence shown here is derived from an EMBL/GenBank/DDBJ whole genome shotgun (WGS) entry which is preliminary data.</text>
</comment>
<dbReference type="EMBL" id="FCNZ02000026">
    <property type="protein sequence ID" value="SAL75493.1"/>
    <property type="molecule type" value="Genomic_DNA"/>
</dbReference>
<proteinExistence type="predicted"/>
<accession>A0A158K425</accession>
<reference evidence="2" key="1">
    <citation type="submission" date="2016-01" db="EMBL/GenBank/DDBJ databases">
        <authorList>
            <person name="Peeters Charlotte."/>
        </authorList>
    </citation>
    <scope>NUCLEOTIDE SEQUENCE</scope>
    <source>
        <strain evidence="2">LMG 22936</strain>
    </source>
</reference>
<evidence type="ECO:0000313" key="2">
    <source>
        <dbReference type="EMBL" id="SAL75493.1"/>
    </source>
</evidence>
<keyword evidence="1" id="KW-1133">Transmembrane helix</keyword>